<comment type="function">
    <text evidence="2">The proteasome is a multicatalytic proteinase complex which is characterized by its ability to cleave peptides with Arg, Phe, Tyr, Leu, and Glu adjacent to the leaving group at neutral or slightly basic pH. The proteasome has an ATP-dependent proteolytic activity.</text>
</comment>
<evidence type="ECO:0000256" key="1">
    <source>
        <dbReference type="ARBA" id="ARBA00001947"/>
    </source>
</evidence>
<dbReference type="GO" id="GO:0006511">
    <property type="term" value="P:ubiquitin-dependent protein catabolic process"/>
    <property type="evidence" value="ECO:0007669"/>
    <property type="project" value="InterPro"/>
</dbReference>
<evidence type="ECO:0000256" key="9">
    <source>
        <dbReference type="PROSITE-ProRule" id="PRU00808"/>
    </source>
</evidence>
<dbReference type="InterPro" id="IPR001353">
    <property type="entry name" value="Proteasome_sua/b"/>
</dbReference>
<evidence type="ECO:0000256" key="4">
    <source>
        <dbReference type="ARBA" id="ARBA00022723"/>
    </source>
</evidence>
<proteinExistence type="inferred from homology"/>
<protein>
    <recommendedName>
        <fullName evidence="12">Proteasome alpha-type subunits domain-containing protein</fullName>
    </recommendedName>
</protein>
<dbReference type="InterPro" id="IPR023332">
    <property type="entry name" value="Proteasome_alpha-type"/>
</dbReference>
<keyword evidence="4" id="KW-0479">Metal-binding</keyword>
<feature type="transmembrane region" description="Helical" evidence="11">
    <location>
        <begin position="294"/>
        <end position="313"/>
    </location>
</feature>
<dbReference type="InterPro" id="IPR029055">
    <property type="entry name" value="Ntn_hydrolases_N"/>
</dbReference>
<keyword evidence="3" id="KW-0645">Protease</keyword>
<feature type="transmembrane region" description="Helical" evidence="11">
    <location>
        <begin position="97"/>
        <end position="115"/>
    </location>
</feature>
<comment type="cofactor">
    <cofactor evidence="1">
        <name>Zn(2+)</name>
        <dbReference type="ChEBI" id="CHEBI:29105"/>
    </cofactor>
</comment>
<feature type="domain" description="Proteasome alpha-type subunits" evidence="12">
    <location>
        <begin position="414"/>
        <end position="436"/>
    </location>
</feature>
<evidence type="ECO:0000259" key="12">
    <source>
        <dbReference type="PROSITE" id="PS00388"/>
    </source>
</evidence>
<keyword evidence="6" id="KW-0862">Zinc</keyword>
<gene>
    <name evidence="13" type="ORF">PYX00_011838</name>
</gene>
<name>A0AAW2H8V5_9NEOP</name>
<dbReference type="PROSITE" id="PS51475">
    <property type="entry name" value="PROTEASOME_ALPHA_2"/>
    <property type="match status" value="1"/>
</dbReference>
<keyword evidence="8" id="KW-0482">Metalloprotease</keyword>
<dbReference type="GO" id="GO:0046872">
    <property type="term" value="F:metal ion binding"/>
    <property type="evidence" value="ECO:0007669"/>
    <property type="project" value="UniProtKB-KW"/>
</dbReference>
<dbReference type="Pfam" id="PF01435">
    <property type="entry name" value="Peptidase_M48"/>
    <property type="match status" value="1"/>
</dbReference>
<comment type="caution">
    <text evidence="13">The sequence shown here is derived from an EMBL/GenBank/DDBJ whole genome shotgun (WGS) entry which is preliminary data.</text>
</comment>
<dbReference type="SUPFAM" id="SSF56235">
    <property type="entry name" value="N-terminal nucleophile aminohydrolases (Ntn hydrolases)"/>
    <property type="match status" value="1"/>
</dbReference>
<evidence type="ECO:0000256" key="3">
    <source>
        <dbReference type="ARBA" id="ARBA00022670"/>
    </source>
</evidence>
<keyword evidence="5" id="KW-0378">Hydrolase</keyword>
<sequence>MTVHLNKKHLERHEPNLPPHSKTMKFAKRNMRRFVESQKKASSKRERLLYKDLCEQTLFIAISSMFLFSVLQKKLLSLSERRITILKSGGNGHNRSEINILCLLFSAYLCVHFWFSGYATEIWDAARLYMCVFFGYFFLFPFACVVILALLRNFGVKIIVACYVAYILKTLPDIFSVDPLDKSSMVKISVKRFPDEIQKVLARYGLSDSVYGEKSPGGSMNAALVGYGKKTRIEIYGDIDLLDEKKLLAVFLHELGHAYERSLFKKAAAYFSLVAVECSLAILLYTWISPKFTHVKLARSVVFLLMALIYKMCIRQWLFMNYKVIAQHSEVVSDYFAKRYGYNNDLASALYTIALDSHDYIRPNRLYNILRSGHPSIYDRIESLQSGRHAILGAWTSCGRRRTEKHANPSMSSAKHDVNTYSPEGRLYQIEYAMKASNLGTTILGVVTDDFAVLISEKKMVNPLQKIGSIRKHYKIFDNMAFGYSGIAGDARAIADIARNFSLYHQKMYNESVSAESLLKYLCSLALKFGEKDESRKIFSRPFGSSILLVSYEDRPKMYLLEPSGSYRRYRAKALGSVAPNIEDDIMRLVNDSASLEAVISGALGMLRTVMREPLTHENVEILAVGVAGVRTFTAEEIKVILEG</sequence>
<evidence type="ECO:0000256" key="7">
    <source>
        <dbReference type="ARBA" id="ARBA00022942"/>
    </source>
</evidence>
<dbReference type="InterPro" id="IPR000426">
    <property type="entry name" value="Proteasome_asu_N"/>
</dbReference>
<dbReference type="Pfam" id="PF10584">
    <property type="entry name" value="Proteasome_A_N"/>
    <property type="match status" value="1"/>
</dbReference>
<dbReference type="Gene3D" id="3.60.20.10">
    <property type="entry name" value="Glutamine Phosphoribosylpyrophosphate, subunit 1, domain 1"/>
    <property type="match status" value="1"/>
</dbReference>
<feature type="transmembrane region" description="Helical" evidence="11">
    <location>
        <begin position="267"/>
        <end position="288"/>
    </location>
</feature>
<evidence type="ECO:0000256" key="11">
    <source>
        <dbReference type="SAM" id="Phobius"/>
    </source>
</evidence>
<dbReference type="InterPro" id="IPR050115">
    <property type="entry name" value="Proteasome_alpha"/>
</dbReference>
<dbReference type="EMBL" id="JARGDH010000006">
    <property type="protein sequence ID" value="KAL0266122.1"/>
    <property type="molecule type" value="Genomic_DNA"/>
</dbReference>
<reference evidence="13" key="1">
    <citation type="journal article" date="2024" name="Gigascience">
        <title>Chromosome-level genome of the poultry shaft louse Menopon gallinae provides insight into the host-switching and adaptive evolution of parasitic lice.</title>
        <authorList>
            <person name="Xu Y."/>
            <person name="Ma L."/>
            <person name="Liu S."/>
            <person name="Liang Y."/>
            <person name="Liu Q."/>
            <person name="He Z."/>
            <person name="Tian L."/>
            <person name="Duan Y."/>
            <person name="Cai W."/>
            <person name="Li H."/>
            <person name="Song F."/>
        </authorList>
    </citation>
    <scope>NUCLEOTIDE SEQUENCE</scope>
    <source>
        <strain evidence="13">Cailab_2023a</strain>
    </source>
</reference>
<evidence type="ECO:0000256" key="8">
    <source>
        <dbReference type="ARBA" id="ARBA00023049"/>
    </source>
</evidence>
<evidence type="ECO:0000256" key="5">
    <source>
        <dbReference type="ARBA" id="ARBA00022801"/>
    </source>
</evidence>
<comment type="similarity">
    <text evidence="9">Belongs to the peptidase T1A family.</text>
</comment>
<organism evidence="13">
    <name type="scientific">Menopon gallinae</name>
    <name type="common">poultry shaft louse</name>
    <dbReference type="NCBI Taxonomy" id="328185"/>
    <lineage>
        <taxon>Eukaryota</taxon>
        <taxon>Metazoa</taxon>
        <taxon>Ecdysozoa</taxon>
        <taxon>Arthropoda</taxon>
        <taxon>Hexapoda</taxon>
        <taxon>Insecta</taxon>
        <taxon>Pterygota</taxon>
        <taxon>Neoptera</taxon>
        <taxon>Paraneoptera</taxon>
        <taxon>Psocodea</taxon>
        <taxon>Troctomorpha</taxon>
        <taxon>Phthiraptera</taxon>
        <taxon>Amblycera</taxon>
        <taxon>Menoponidae</taxon>
        <taxon>Menopon</taxon>
    </lineage>
</organism>
<keyword evidence="11" id="KW-0472">Membrane</keyword>
<evidence type="ECO:0000256" key="10">
    <source>
        <dbReference type="SAM" id="MobiDB-lite"/>
    </source>
</evidence>
<dbReference type="AlphaFoldDB" id="A0AAW2H8V5"/>
<evidence type="ECO:0000256" key="6">
    <source>
        <dbReference type="ARBA" id="ARBA00022833"/>
    </source>
</evidence>
<dbReference type="Pfam" id="PF00227">
    <property type="entry name" value="Proteasome"/>
    <property type="match status" value="1"/>
</dbReference>
<dbReference type="SMART" id="SM00948">
    <property type="entry name" value="Proteasome_A_N"/>
    <property type="match status" value="1"/>
</dbReference>
<dbReference type="PANTHER" id="PTHR11599">
    <property type="entry name" value="PROTEASOME SUBUNIT ALPHA/BETA"/>
    <property type="match status" value="1"/>
</dbReference>
<dbReference type="GO" id="GO:0004222">
    <property type="term" value="F:metalloendopeptidase activity"/>
    <property type="evidence" value="ECO:0007669"/>
    <property type="project" value="InterPro"/>
</dbReference>
<feature type="transmembrane region" description="Helical" evidence="11">
    <location>
        <begin position="127"/>
        <end position="151"/>
    </location>
</feature>
<feature type="region of interest" description="Disordered" evidence="10">
    <location>
        <begin position="1"/>
        <end position="22"/>
    </location>
</feature>
<keyword evidence="11" id="KW-0812">Transmembrane</keyword>
<dbReference type="GO" id="GO:0019773">
    <property type="term" value="C:proteasome core complex, alpha-subunit complex"/>
    <property type="evidence" value="ECO:0007669"/>
    <property type="project" value="UniProtKB-UniRule"/>
</dbReference>
<dbReference type="GO" id="GO:0005634">
    <property type="term" value="C:nucleus"/>
    <property type="evidence" value="ECO:0007669"/>
    <property type="project" value="UniProtKB-ARBA"/>
</dbReference>
<dbReference type="InterPro" id="IPR001915">
    <property type="entry name" value="Peptidase_M48"/>
</dbReference>
<keyword evidence="11" id="KW-1133">Transmembrane helix</keyword>
<evidence type="ECO:0000256" key="2">
    <source>
        <dbReference type="ARBA" id="ARBA00002000"/>
    </source>
</evidence>
<evidence type="ECO:0000313" key="13">
    <source>
        <dbReference type="EMBL" id="KAL0266122.1"/>
    </source>
</evidence>
<accession>A0AAW2H8V5</accession>
<feature type="compositionally biased region" description="Basic residues" evidence="10">
    <location>
        <begin position="1"/>
        <end position="10"/>
    </location>
</feature>
<keyword evidence="7 9" id="KW-0647">Proteasome</keyword>
<dbReference type="PROSITE" id="PS00388">
    <property type="entry name" value="PROTEASOME_ALPHA_1"/>
    <property type="match status" value="1"/>
</dbReference>